<feature type="region of interest" description="Disordered" evidence="1">
    <location>
        <begin position="31"/>
        <end position="53"/>
    </location>
</feature>
<keyword evidence="2" id="KW-0732">Signal</keyword>
<name>A0A934NG71_9BACT</name>
<accession>A0A934NG71</accession>
<feature type="region of interest" description="Disordered" evidence="1">
    <location>
        <begin position="508"/>
        <end position="540"/>
    </location>
</feature>
<evidence type="ECO:0000256" key="1">
    <source>
        <dbReference type="SAM" id="MobiDB-lite"/>
    </source>
</evidence>
<reference evidence="3 4" key="1">
    <citation type="submission" date="2020-10" db="EMBL/GenBank/DDBJ databases">
        <title>Ca. Dormibacterota MAGs.</title>
        <authorList>
            <person name="Montgomery K."/>
        </authorList>
    </citation>
    <scope>NUCLEOTIDE SEQUENCE [LARGE SCALE GENOMIC DNA]</scope>
    <source>
        <strain evidence="3">Mitchell_Peninsula_5</strain>
    </source>
</reference>
<dbReference type="EMBL" id="JAEKNN010000026">
    <property type="protein sequence ID" value="MBJ7608961.1"/>
    <property type="molecule type" value="Genomic_DNA"/>
</dbReference>
<protein>
    <submittedName>
        <fullName evidence="3">Uncharacterized protein</fullName>
    </submittedName>
</protein>
<evidence type="ECO:0000313" key="4">
    <source>
        <dbReference type="Proteomes" id="UP000614410"/>
    </source>
</evidence>
<organism evidence="3 4">
    <name type="scientific">Candidatus Amunia macphersoniae</name>
    <dbReference type="NCBI Taxonomy" id="3127014"/>
    <lineage>
        <taxon>Bacteria</taxon>
        <taxon>Bacillati</taxon>
        <taxon>Candidatus Dormiibacterota</taxon>
        <taxon>Candidatus Dormibacteria</taxon>
        <taxon>Candidatus Aeolococcales</taxon>
        <taxon>Candidatus Aeolococcaceae</taxon>
        <taxon>Candidatus Amunia</taxon>
    </lineage>
</organism>
<proteinExistence type="predicted"/>
<dbReference type="AlphaFoldDB" id="A0A934NG71"/>
<feature type="signal peptide" evidence="2">
    <location>
        <begin position="1"/>
        <end position="27"/>
    </location>
</feature>
<comment type="caution">
    <text evidence="3">The sequence shown here is derived from an EMBL/GenBank/DDBJ whole genome shotgun (WGS) entry which is preliminary data.</text>
</comment>
<dbReference type="Proteomes" id="UP000614410">
    <property type="component" value="Unassembled WGS sequence"/>
</dbReference>
<evidence type="ECO:0000313" key="3">
    <source>
        <dbReference type="EMBL" id="MBJ7608961.1"/>
    </source>
</evidence>
<feature type="chain" id="PRO_5037487181" evidence="2">
    <location>
        <begin position="28"/>
        <end position="598"/>
    </location>
</feature>
<evidence type="ECO:0000256" key="2">
    <source>
        <dbReference type="SAM" id="SignalP"/>
    </source>
</evidence>
<sequence>MTVRRPSGSRLALTALALSLVAAPAIAGGAPATAAATPPAPTGCGGAPVPASSTAAPVSQLQGGLIRVFAVQHRQTLAAAATYASIGADLECELNAIDPLRSASEPNVVVFNELNGLIDATEGTRGAAARSGGPQVTLIDQLIGQPGTAGIGSVAAAYASQVAYYNAKLGPTTSQNAAVERLFTAVTDTMVRSIVENGSRLAKAHGDYVILGAPLPILEGAACTGAHAGWVACPGWRSSTEPADVAALQDPDLAPVSSVYVAGTANIDNVSLVFAPDGTLYDLQPKVNLTPLEISPLGWHAAAPATIHAIGLHGADATALPQVRLGIAISLDGFVTAAATGDPCGTAATYLACLDSKGVNVVLQPDFNDGVTPCWSWTDFTEDCGTARASWQPLSWMRSTWFQVQGRRTDGSFAFAHFAYSINTFQVGNLFDIGGDGQTAIFARGDPRASASWYAGDSSGTLYAAPGSATDRADDPRYAGYEGPMPGFLALMPWKIPEHTANSLVRRATPARARGDPRSLQSCEQGLAPRSGVTAAQSPTCSENDYIDGVVAADLFPGAPASRVPETPAPAILLLAAALLAVPTTLANRRRSSQEVSR</sequence>
<gene>
    <name evidence="3" type="ORF">JF887_05965</name>
</gene>